<proteinExistence type="predicted"/>
<dbReference type="SUPFAM" id="SSF55785">
    <property type="entry name" value="PYP-like sensor domain (PAS domain)"/>
    <property type="match status" value="1"/>
</dbReference>
<evidence type="ECO:0000256" key="7">
    <source>
        <dbReference type="ARBA" id="ARBA00022840"/>
    </source>
</evidence>
<evidence type="ECO:0000313" key="13">
    <source>
        <dbReference type="Proteomes" id="UP000317691"/>
    </source>
</evidence>
<evidence type="ECO:0000256" key="8">
    <source>
        <dbReference type="ARBA" id="ARBA00023012"/>
    </source>
</evidence>
<keyword evidence="7" id="KW-0067">ATP-binding</keyword>
<keyword evidence="9" id="KW-0175">Coiled coil</keyword>
<dbReference type="EC" id="2.7.13.3" evidence="2"/>
<gene>
    <name evidence="12" type="ORF">E6K79_04585</name>
</gene>
<dbReference type="GO" id="GO:0006355">
    <property type="term" value="P:regulation of DNA-templated transcription"/>
    <property type="evidence" value="ECO:0007669"/>
    <property type="project" value="InterPro"/>
</dbReference>
<dbReference type="InterPro" id="IPR005467">
    <property type="entry name" value="His_kinase_dom"/>
</dbReference>
<dbReference type="GO" id="GO:0000155">
    <property type="term" value="F:phosphorelay sensor kinase activity"/>
    <property type="evidence" value="ECO:0007669"/>
    <property type="project" value="InterPro"/>
</dbReference>
<comment type="caution">
    <text evidence="12">The sequence shown here is derived from an EMBL/GenBank/DDBJ whole genome shotgun (WGS) entry which is preliminary data.</text>
</comment>
<feature type="domain" description="Histidine kinase" evidence="10">
    <location>
        <begin position="142"/>
        <end position="354"/>
    </location>
</feature>
<evidence type="ECO:0000313" key="12">
    <source>
        <dbReference type="EMBL" id="TMQ65610.1"/>
    </source>
</evidence>
<dbReference type="SMART" id="SM00388">
    <property type="entry name" value="HisKA"/>
    <property type="match status" value="1"/>
</dbReference>
<keyword evidence="6" id="KW-0418">Kinase</keyword>
<dbReference type="Proteomes" id="UP000317691">
    <property type="component" value="Unassembled WGS sequence"/>
</dbReference>
<keyword evidence="5" id="KW-0547">Nucleotide-binding</keyword>
<dbReference type="InterPro" id="IPR003661">
    <property type="entry name" value="HisK_dim/P_dom"/>
</dbReference>
<protein>
    <recommendedName>
        <fullName evidence="2">histidine kinase</fullName>
        <ecNumber evidence="2">2.7.13.3</ecNumber>
    </recommendedName>
</protein>
<dbReference type="PANTHER" id="PTHR43065">
    <property type="entry name" value="SENSOR HISTIDINE KINASE"/>
    <property type="match status" value="1"/>
</dbReference>
<organism evidence="12 13">
    <name type="scientific">Eiseniibacteriota bacterium</name>
    <dbReference type="NCBI Taxonomy" id="2212470"/>
    <lineage>
        <taxon>Bacteria</taxon>
        <taxon>Candidatus Eiseniibacteriota</taxon>
    </lineage>
</organism>
<reference evidence="12 13" key="1">
    <citation type="journal article" date="2019" name="Nat. Microbiol.">
        <title>Mediterranean grassland soil C-N compound turnover is dependent on rainfall and depth, and is mediated by genomically divergent microorganisms.</title>
        <authorList>
            <person name="Diamond S."/>
            <person name="Andeer P.F."/>
            <person name="Li Z."/>
            <person name="Crits-Christoph A."/>
            <person name="Burstein D."/>
            <person name="Anantharaman K."/>
            <person name="Lane K.R."/>
            <person name="Thomas B.C."/>
            <person name="Pan C."/>
            <person name="Northen T.R."/>
            <person name="Banfield J.F."/>
        </authorList>
    </citation>
    <scope>NUCLEOTIDE SEQUENCE [LARGE SCALE GENOMIC DNA]</scope>
    <source>
        <strain evidence="12">WS_9</strain>
    </source>
</reference>
<dbReference type="Gene3D" id="1.10.287.130">
    <property type="match status" value="1"/>
</dbReference>
<dbReference type="InterPro" id="IPR004358">
    <property type="entry name" value="Sig_transdc_His_kin-like_C"/>
</dbReference>
<dbReference type="AlphaFoldDB" id="A0A538TPS7"/>
<evidence type="ECO:0000259" key="11">
    <source>
        <dbReference type="PROSITE" id="PS50112"/>
    </source>
</evidence>
<dbReference type="PROSITE" id="PS50112">
    <property type="entry name" value="PAS"/>
    <property type="match status" value="1"/>
</dbReference>
<dbReference type="EMBL" id="VBOZ01000012">
    <property type="protein sequence ID" value="TMQ65610.1"/>
    <property type="molecule type" value="Genomic_DNA"/>
</dbReference>
<evidence type="ECO:0000256" key="2">
    <source>
        <dbReference type="ARBA" id="ARBA00012438"/>
    </source>
</evidence>
<dbReference type="InterPro" id="IPR036097">
    <property type="entry name" value="HisK_dim/P_sf"/>
</dbReference>
<dbReference type="InterPro" id="IPR003594">
    <property type="entry name" value="HATPase_dom"/>
</dbReference>
<dbReference type="Gene3D" id="3.30.565.10">
    <property type="entry name" value="Histidine kinase-like ATPase, C-terminal domain"/>
    <property type="match status" value="1"/>
</dbReference>
<keyword evidence="4" id="KW-0808">Transferase</keyword>
<dbReference type="InterPro" id="IPR036890">
    <property type="entry name" value="HATPase_C_sf"/>
</dbReference>
<feature type="domain" description="PAS" evidence="11">
    <location>
        <begin position="10"/>
        <end position="64"/>
    </location>
</feature>
<dbReference type="PROSITE" id="PS50109">
    <property type="entry name" value="HIS_KIN"/>
    <property type="match status" value="1"/>
</dbReference>
<evidence type="ECO:0000256" key="5">
    <source>
        <dbReference type="ARBA" id="ARBA00022741"/>
    </source>
</evidence>
<sequence>MPRAEAPEAERELFEHVLDALDTGLLVLDQDRHVAAINDTLARGWGVDREDVMGRPIGEVFDSEAERWYLPERGTRGEQGRATREVRGTVAEREVLMRYSSSGLGESGAVLIRIEDLVDADSEEEVFRNTERLISLGELSARVAHEIRNPLTGVRTTVQFVASKLRAGDSRRDDLQDVLKELDRIEQIITDLLLFARPQAGRPVPTDLREIAEKVLDNLARRLEDASIEVERDLDEDLPEVTVDPDMAQQVVLNLLINAIQAMPEGGTLKVGAGLRRTRYKKAYVDVVVVDSGSGIPDEVKEKIFDPFFTTRSMGTGLGLSISLQIAREHGGNLTARNLAQGGAAFRFSLPALLTPEIEEGREEK</sequence>
<evidence type="ECO:0000259" key="10">
    <source>
        <dbReference type="PROSITE" id="PS50109"/>
    </source>
</evidence>
<dbReference type="InterPro" id="IPR013767">
    <property type="entry name" value="PAS_fold"/>
</dbReference>
<dbReference type="Gene3D" id="3.30.450.20">
    <property type="entry name" value="PAS domain"/>
    <property type="match status" value="1"/>
</dbReference>
<dbReference type="Pfam" id="PF00512">
    <property type="entry name" value="HisKA"/>
    <property type="match status" value="1"/>
</dbReference>
<dbReference type="PANTHER" id="PTHR43065:SF10">
    <property type="entry name" value="PEROXIDE STRESS-ACTIVATED HISTIDINE KINASE MAK3"/>
    <property type="match status" value="1"/>
</dbReference>
<evidence type="ECO:0000256" key="4">
    <source>
        <dbReference type="ARBA" id="ARBA00022679"/>
    </source>
</evidence>
<dbReference type="InterPro" id="IPR035965">
    <property type="entry name" value="PAS-like_dom_sf"/>
</dbReference>
<dbReference type="SMART" id="SM00387">
    <property type="entry name" value="HATPase_c"/>
    <property type="match status" value="1"/>
</dbReference>
<dbReference type="Pfam" id="PF02518">
    <property type="entry name" value="HATPase_c"/>
    <property type="match status" value="1"/>
</dbReference>
<dbReference type="SUPFAM" id="SSF55874">
    <property type="entry name" value="ATPase domain of HSP90 chaperone/DNA topoisomerase II/histidine kinase"/>
    <property type="match status" value="1"/>
</dbReference>
<dbReference type="SMART" id="SM00091">
    <property type="entry name" value="PAS"/>
    <property type="match status" value="1"/>
</dbReference>
<dbReference type="SUPFAM" id="SSF47384">
    <property type="entry name" value="Homodimeric domain of signal transducing histidine kinase"/>
    <property type="match status" value="1"/>
</dbReference>
<evidence type="ECO:0000256" key="9">
    <source>
        <dbReference type="SAM" id="Coils"/>
    </source>
</evidence>
<dbReference type="CDD" id="cd00130">
    <property type="entry name" value="PAS"/>
    <property type="match status" value="1"/>
</dbReference>
<dbReference type="InterPro" id="IPR000014">
    <property type="entry name" value="PAS"/>
</dbReference>
<keyword evidence="8" id="KW-0902">Two-component regulatory system</keyword>
<dbReference type="CDD" id="cd00082">
    <property type="entry name" value="HisKA"/>
    <property type="match status" value="1"/>
</dbReference>
<dbReference type="PRINTS" id="PR00344">
    <property type="entry name" value="BCTRLSENSOR"/>
</dbReference>
<dbReference type="GO" id="GO:0005524">
    <property type="term" value="F:ATP binding"/>
    <property type="evidence" value="ECO:0007669"/>
    <property type="project" value="UniProtKB-KW"/>
</dbReference>
<dbReference type="Pfam" id="PF00989">
    <property type="entry name" value="PAS"/>
    <property type="match status" value="1"/>
</dbReference>
<evidence type="ECO:0000256" key="3">
    <source>
        <dbReference type="ARBA" id="ARBA00022553"/>
    </source>
</evidence>
<feature type="coiled-coil region" evidence="9">
    <location>
        <begin position="209"/>
        <end position="236"/>
    </location>
</feature>
<keyword evidence="3" id="KW-0597">Phosphoprotein</keyword>
<comment type="catalytic activity">
    <reaction evidence="1">
        <text>ATP + protein L-histidine = ADP + protein N-phospho-L-histidine.</text>
        <dbReference type="EC" id="2.7.13.3"/>
    </reaction>
</comment>
<evidence type="ECO:0000256" key="6">
    <source>
        <dbReference type="ARBA" id="ARBA00022777"/>
    </source>
</evidence>
<evidence type="ECO:0000256" key="1">
    <source>
        <dbReference type="ARBA" id="ARBA00000085"/>
    </source>
</evidence>
<accession>A0A538TPS7</accession>
<name>A0A538TPS7_UNCEI</name>